<feature type="compositionally biased region" description="Acidic residues" evidence="1">
    <location>
        <begin position="115"/>
        <end position="124"/>
    </location>
</feature>
<sequence length="253" mass="25212">MEATMATTRTRVGLLSVAWLLLCSPPALAHSTSSGVGNGAHPVSASSANGAASDSGNSSAGSEGSSAGSGQSSAGSADSSAASEGTSGGSTDSTEASEGSSNSESSASSEQQDPPPEEPVDESNDTANALIASAALGTATASTVGSVLLTIFAVNELSAELYLRSNGHALRHHIARGAGDALEDLAHLCGVPAAHYADFAEATRQARHTLVEHLNDPRAIDAEETRAFLRALAEALSHDQQLATALITGAYAG</sequence>
<name>A0A5C6XKI9_9DELT</name>
<feature type="region of interest" description="Disordered" evidence="1">
    <location>
        <begin position="30"/>
        <end position="124"/>
    </location>
</feature>
<evidence type="ECO:0000256" key="1">
    <source>
        <dbReference type="SAM" id="MobiDB-lite"/>
    </source>
</evidence>
<organism evidence="3 4">
    <name type="scientific">Lujinxingia vulgaris</name>
    <dbReference type="NCBI Taxonomy" id="2600176"/>
    <lineage>
        <taxon>Bacteria</taxon>
        <taxon>Deltaproteobacteria</taxon>
        <taxon>Bradymonadales</taxon>
        <taxon>Lujinxingiaceae</taxon>
        <taxon>Lujinxingia</taxon>
    </lineage>
</organism>
<dbReference type="EMBL" id="VOSM01000002">
    <property type="protein sequence ID" value="TXD38107.1"/>
    <property type="molecule type" value="Genomic_DNA"/>
</dbReference>
<protein>
    <submittedName>
        <fullName evidence="3">DUF3015 domain-containing protein</fullName>
    </submittedName>
</protein>
<keyword evidence="4" id="KW-1185">Reference proteome</keyword>
<dbReference type="AlphaFoldDB" id="A0A5C6XKI9"/>
<proteinExistence type="predicted"/>
<dbReference type="InterPro" id="IPR021383">
    <property type="entry name" value="DUF3015"/>
</dbReference>
<evidence type="ECO:0000256" key="2">
    <source>
        <dbReference type="SAM" id="SignalP"/>
    </source>
</evidence>
<keyword evidence="2" id="KW-0732">Signal</keyword>
<dbReference type="OrthoDB" id="5521977at2"/>
<feature type="compositionally biased region" description="Low complexity" evidence="1">
    <location>
        <begin position="44"/>
        <end position="112"/>
    </location>
</feature>
<gene>
    <name evidence="3" type="ORF">FRC98_04205</name>
</gene>
<evidence type="ECO:0000313" key="4">
    <source>
        <dbReference type="Proteomes" id="UP000321412"/>
    </source>
</evidence>
<dbReference type="Pfam" id="PF11220">
    <property type="entry name" value="DUF3015"/>
    <property type="match status" value="1"/>
</dbReference>
<comment type="caution">
    <text evidence="3">The sequence shown here is derived from an EMBL/GenBank/DDBJ whole genome shotgun (WGS) entry which is preliminary data.</text>
</comment>
<feature type="chain" id="PRO_5022658929" evidence="2">
    <location>
        <begin position="30"/>
        <end position="253"/>
    </location>
</feature>
<reference evidence="3 4" key="1">
    <citation type="submission" date="2019-08" db="EMBL/GenBank/DDBJ databases">
        <title>Bradymonadales sp. TMQ4.</title>
        <authorList>
            <person name="Liang Q."/>
        </authorList>
    </citation>
    <scope>NUCLEOTIDE SEQUENCE [LARGE SCALE GENOMIC DNA]</scope>
    <source>
        <strain evidence="3 4">TMQ4</strain>
    </source>
</reference>
<evidence type="ECO:0000313" key="3">
    <source>
        <dbReference type="EMBL" id="TXD38107.1"/>
    </source>
</evidence>
<feature type="signal peptide" evidence="2">
    <location>
        <begin position="1"/>
        <end position="29"/>
    </location>
</feature>
<accession>A0A5C6XKI9</accession>
<dbReference type="Proteomes" id="UP000321412">
    <property type="component" value="Unassembled WGS sequence"/>
</dbReference>